<evidence type="ECO:0000313" key="2">
    <source>
        <dbReference type="Proteomes" id="UP000748308"/>
    </source>
</evidence>
<accession>A0A938BQ87</accession>
<proteinExistence type="predicted"/>
<organism evidence="1 2">
    <name type="scientific">Eiseniibacteriota bacterium</name>
    <dbReference type="NCBI Taxonomy" id="2212470"/>
    <lineage>
        <taxon>Bacteria</taxon>
        <taxon>Candidatus Eiseniibacteriota</taxon>
    </lineage>
</organism>
<name>A0A938BQ87_UNCEI</name>
<dbReference type="EMBL" id="VGIY01000053">
    <property type="protein sequence ID" value="MBM3316892.1"/>
    <property type="molecule type" value="Genomic_DNA"/>
</dbReference>
<dbReference type="Proteomes" id="UP000748308">
    <property type="component" value="Unassembled WGS sequence"/>
</dbReference>
<reference evidence="1" key="1">
    <citation type="submission" date="2019-03" db="EMBL/GenBank/DDBJ databases">
        <title>Lake Tanganyika Metagenome-Assembled Genomes (MAGs).</title>
        <authorList>
            <person name="Tran P."/>
        </authorList>
    </citation>
    <scope>NUCLEOTIDE SEQUENCE</scope>
    <source>
        <strain evidence="1">M_DeepCast_400m_m2_100</strain>
    </source>
</reference>
<comment type="caution">
    <text evidence="1">The sequence shown here is derived from an EMBL/GenBank/DDBJ whole genome shotgun (WGS) entry which is preliminary data.</text>
</comment>
<gene>
    <name evidence="1" type="ORF">FJY75_03475</name>
</gene>
<sequence>MAVRTGSSACSLLIYQHFPREPRAAFARRMVYALRVHTEARRIAALRTAHVLFLLAAQGRHQDWIGETLAALQRRRGDEMGIS</sequence>
<evidence type="ECO:0000313" key="1">
    <source>
        <dbReference type="EMBL" id="MBM3316892.1"/>
    </source>
</evidence>
<protein>
    <submittedName>
        <fullName evidence="1">Uncharacterized protein</fullName>
    </submittedName>
</protein>
<dbReference type="AlphaFoldDB" id="A0A938BQ87"/>